<keyword evidence="6" id="KW-0227">DNA damage</keyword>
<evidence type="ECO:0000256" key="2">
    <source>
        <dbReference type="ARBA" id="ARBA00022490"/>
    </source>
</evidence>
<keyword evidence="9" id="KW-0862">Zinc</keyword>
<name>A0A381NKW0_9ZZZZ</name>
<dbReference type="NCBIfam" id="TIGR00630">
    <property type="entry name" value="uvra"/>
    <property type="match status" value="2"/>
</dbReference>
<evidence type="ECO:0000313" key="15">
    <source>
        <dbReference type="EMBL" id="SUZ55170.1"/>
    </source>
</evidence>
<evidence type="ECO:0000256" key="1">
    <source>
        <dbReference type="ARBA" id="ARBA00004496"/>
    </source>
</evidence>
<dbReference type="PANTHER" id="PTHR43152:SF3">
    <property type="entry name" value="UVRABC SYSTEM PROTEIN A"/>
    <property type="match status" value="1"/>
</dbReference>
<organism evidence="15">
    <name type="scientific">marine metagenome</name>
    <dbReference type="NCBI Taxonomy" id="408172"/>
    <lineage>
        <taxon>unclassified sequences</taxon>
        <taxon>metagenomes</taxon>
        <taxon>ecological metagenomes</taxon>
    </lineage>
</organism>
<keyword evidence="5" id="KW-0547">Nucleotide-binding</keyword>
<comment type="subcellular location">
    <subcellularLocation>
        <location evidence="1">Cytoplasm</location>
    </subcellularLocation>
</comment>
<dbReference type="InterPro" id="IPR041102">
    <property type="entry name" value="UvrA_inter"/>
</dbReference>
<dbReference type="GO" id="GO:0004518">
    <property type="term" value="F:nuclease activity"/>
    <property type="evidence" value="ECO:0007669"/>
    <property type="project" value="UniProtKB-KW"/>
</dbReference>
<dbReference type="GO" id="GO:0005737">
    <property type="term" value="C:cytoplasm"/>
    <property type="evidence" value="ECO:0007669"/>
    <property type="project" value="UniProtKB-SubCell"/>
</dbReference>
<dbReference type="InterPro" id="IPR003593">
    <property type="entry name" value="AAA+_ATPase"/>
</dbReference>
<evidence type="ECO:0000256" key="3">
    <source>
        <dbReference type="ARBA" id="ARBA00022723"/>
    </source>
</evidence>
<dbReference type="GO" id="GO:0005524">
    <property type="term" value="F:ATP binding"/>
    <property type="evidence" value="ECO:0007669"/>
    <property type="project" value="UniProtKB-KW"/>
</dbReference>
<keyword evidence="8" id="KW-0863">Zinc-finger</keyword>
<dbReference type="Gene3D" id="1.20.1580.10">
    <property type="entry name" value="ABC transporter ATPase like domain"/>
    <property type="match status" value="3"/>
</dbReference>
<feature type="domain" description="ABC transporter" evidence="14">
    <location>
        <begin position="989"/>
        <end position="1484"/>
    </location>
</feature>
<keyword evidence="3" id="KW-0479">Metal-binding</keyword>
<keyword evidence="13" id="KW-0234">DNA repair</keyword>
<evidence type="ECO:0000259" key="14">
    <source>
        <dbReference type="PROSITE" id="PS50893"/>
    </source>
</evidence>
<dbReference type="InterPro" id="IPR003439">
    <property type="entry name" value="ABC_transporter-like_ATP-bd"/>
</dbReference>
<accession>A0A381NKW0</accession>
<gene>
    <name evidence="15" type="ORF">METZ01_LOCUS8024</name>
</gene>
<dbReference type="PROSITE" id="PS00211">
    <property type="entry name" value="ABC_TRANSPORTER_1"/>
    <property type="match status" value="3"/>
</dbReference>
<dbReference type="PROSITE" id="PS50893">
    <property type="entry name" value="ABC_TRANSPORTER_2"/>
    <property type="match status" value="3"/>
</dbReference>
<keyword evidence="11" id="KW-0267">Excision nuclease</keyword>
<dbReference type="SMART" id="SM00382">
    <property type="entry name" value="AAA"/>
    <property type="match status" value="2"/>
</dbReference>
<evidence type="ECO:0000256" key="13">
    <source>
        <dbReference type="ARBA" id="ARBA00023204"/>
    </source>
</evidence>
<keyword evidence="12" id="KW-0238">DNA-binding</keyword>
<dbReference type="Pfam" id="PF17760">
    <property type="entry name" value="UvrA_inter"/>
    <property type="match status" value="2"/>
</dbReference>
<dbReference type="Gene3D" id="3.30.1490.20">
    <property type="entry name" value="ATP-grasp fold, A domain"/>
    <property type="match status" value="2"/>
</dbReference>
<dbReference type="NCBIfam" id="NF001503">
    <property type="entry name" value="PRK00349.1"/>
    <property type="match status" value="1"/>
</dbReference>
<dbReference type="InterPro" id="IPR027417">
    <property type="entry name" value="P-loop_NTPase"/>
</dbReference>
<dbReference type="InterPro" id="IPR004602">
    <property type="entry name" value="UvrA"/>
</dbReference>
<dbReference type="GO" id="GO:0003677">
    <property type="term" value="F:DNA binding"/>
    <property type="evidence" value="ECO:0007669"/>
    <property type="project" value="UniProtKB-KW"/>
</dbReference>
<feature type="domain" description="ABC transporter" evidence="14">
    <location>
        <begin position="617"/>
        <end position="955"/>
    </location>
</feature>
<dbReference type="InterPro" id="IPR041552">
    <property type="entry name" value="UvrA_DNA-bd"/>
</dbReference>
<evidence type="ECO:0000256" key="6">
    <source>
        <dbReference type="ARBA" id="ARBA00022763"/>
    </source>
</evidence>
<dbReference type="Pfam" id="PF17755">
    <property type="entry name" value="UvrA_DNA-bind"/>
    <property type="match status" value="1"/>
</dbReference>
<evidence type="ECO:0000256" key="9">
    <source>
        <dbReference type="ARBA" id="ARBA00022833"/>
    </source>
</evidence>
<dbReference type="GO" id="GO:0009380">
    <property type="term" value="C:excinuclease repair complex"/>
    <property type="evidence" value="ECO:0007669"/>
    <property type="project" value="InterPro"/>
</dbReference>
<dbReference type="SUPFAM" id="SSF52540">
    <property type="entry name" value="P-loop containing nucleoside triphosphate hydrolases"/>
    <property type="match status" value="4"/>
</dbReference>
<evidence type="ECO:0000256" key="8">
    <source>
        <dbReference type="ARBA" id="ARBA00022771"/>
    </source>
</evidence>
<keyword evidence="10" id="KW-0067">ATP-binding</keyword>
<evidence type="ECO:0000256" key="10">
    <source>
        <dbReference type="ARBA" id="ARBA00022840"/>
    </source>
</evidence>
<keyword evidence="4" id="KW-0677">Repeat</keyword>
<keyword evidence="7" id="KW-0228">DNA excision</keyword>
<dbReference type="Pfam" id="PF00005">
    <property type="entry name" value="ABC_tran"/>
    <property type="match status" value="1"/>
</dbReference>
<dbReference type="PANTHER" id="PTHR43152">
    <property type="entry name" value="UVRABC SYSTEM PROTEIN A"/>
    <property type="match status" value="1"/>
</dbReference>
<dbReference type="GO" id="GO:0008270">
    <property type="term" value="F:zinc ion binding"/>
    <property type="evidence" value="ECO:0007669"/>
    <property type="project" value="UniProtKB-KW"/>
</dbReference>
<dbReference type="EMBL" id="UINC01000432">
    <property type="protein sequence ID" value="SUZ55170.1"/>
    <property type="molecule type" value="Genomic_DNA"/>
</dbReference>
<keyword evidence="2" id="KW-0963">Cytoplasm</keyword>
<evidence type="ECO:0000256" key="4">
    <source>
        <dbReference type="ARBA" id="ARBA00022737"/>
    </source>
</evidence>
<sequence>MSQEKTEQIVVIGATEHNLKNVSLKIPRDTLTVFTGVSGSGKSSLAFDTIFKEGQRRFVESLSAYARQFLGQTDKPKVEHVEGLSPTISVDQKTVNRNPRSTVGTITEIYDHYRLLFARLGKPHCPECGTRITSQTPEQITDYAYVDAMNEACLILAPMVQERKGEYRKELEEWEAEGYVRARINGEVRRLDEEIRLARYEKHSIELVVDRLKITANEKSRFTEGVEKALLLGNGLVILHYGKKNADNTPENPLEQSQQKDHLFSQLMACPSCQIALPEMEPRLFSFNAPQGACTICNGIGYTSTFTEEKLCDPERSISEGAIQCFTEKGNLLYTKIDQRHVNSLLKIFEINDKILWKDLSVEQRQLILYGNTKMKLGVSNIFRFPAQFLKKLEKQQWAGFIPILQFVYRFVKGPLEKFQHTSVCPECSGKRLNKMALAVRLHGHNISSLAGESIEASVKFFGNIKLTETEKKIGRDIFREIMDRLNFLNDVGVGYLTLERSAATLSGGEGQRIRLASQLGSGLQGVLYVLDEPSIGLHQSDNKKLIHTLKKLRDRGNSVLVVEHDEETIASADHLVDIGPVAGQDGGHITAQGSLLNIIEAPESITGQFLLGTEEIKIPETRRQPTGEKITIYGANFNNLQNINCDIPLGIFVAVAGVSGSGKSSLIDGILKKALMRHLNPNSKDKPGPHIKISGHENVDRVIKIDQAPIGRTPRSNPATYTKVLDPIRDLFAMTPEAKARGYKKGRFSFNVKGGRCEDCQGAGLKTIEMQFLSDVQIPCDTCRGRRFNTETLQIFYKNQTIHDVLEMTVKEAEKFFSALPKIHIILQTLLDVGLGYVKLGQPSTTLSGGEAQRVKLASEFRKKATGNTFYILDEPTTGLHFKDIRLLLACLNRLVDQGNTVLVIEHNLDVLKVADHLIELGPGGGKYGGEVVCRGTPENLSDRETLTGKFLKTVLEKGKTAHNGNSTRHELVEENPVIFKKNGIAGIPARDIIIKGASKNNLRNIDVRIPNNKMTVITGVSGSGKTSLAFDTIFAEGQARYLESLSTYARRFLGRMDKAPVDSIDGLSPAIAINQKATGRNPRSTVATTTEIYDYLRLLFARIGKAHCPKTGKPLIGYSPTSAAAHCAEHYAGQRLEFLAPLFLPGSSKILLLDHPKHLPNVIDSLEQEGFVRLYVNGKPIRLDEWEEMSRKNESQVDLKLTRNTSVDLGIDRLRVNPDEQKRLAEGIESAFQRGHGLLKICLTDHNGKTVYLSETPAHVDSDFFQVEELTPRMFSFNSHVGACPTCDGLGELPSLHDPQCLDCGGERLKPEYRAVTINDRNISQFCRFTIPEARSEIESWTLTENQRTVAEQALGEILTRLKFLENVGLDYLTLDQKASTLSGGEAQRIRLASQIGSGLVGVMYILDEPTIGLHPRDTERLIRTLKQLRDRGNSVILVEHDLDTIRQADHLIDIGPGAGHYGGNISACGSPQEISIKNETLTAQYLNGYKTIPIPERCRPMNPEYLLSVSGATANNLKKLDVSFPLGIFTVVTGVSGSGKSSLVVDVLQKRLEKELNGKQTNPGAHKNISGIDQLESVIVINQEAIGRTPRSNPATYSKVLEPIRNLFASMPEAKQRGFSKRRFSFNAKEGRCLNCDGQGFHLIEMHFLSDVWVKCDQCKGKRYNRETLVIKYKGHTIADVLEMEISKAVEVFVAQPRIKRILKTMEEVGMGYMKLGQAGNTLSGGEAQRLKLSAELARRSHGATLYILDEPTTGLHIDDVARLLKVLHRLVDEGHSVLVIEHNLEVIKTADWLIDLGPEGGDKGGRVVYEGIPEKCSKHPTSYTGKFLESSF</sequence>
<dbReference type="InterPro" id="IPR017871">
    <property type="entry name" value="ABC_transporter-like_CS"/>
</dbReference>
<proteinExistence type="predicted"/>
<dbReference type="Gene3D" id="1.10.8.280">
    <property type="entry name" value="ABC transporter ATPase domain-like"/>
    <property type="match status" value="1"/>
</dbReference>
<protein>
    <recommendedName>
        <fullName evidence="14">ABC transporter domain-containing protein</fullName>
    </recommendedName>
</protein>
<evidence type="ECO:0000256" key="7">
    <source>
        <dbReference type="ARBA" id="ARBA00022769"/>
    </source>
</evidence>
<dbReference type="GO" id="GO:0006289">
    <property type="term" value="P:nucleotide-excision repair"/>
    <property type="evidence" value="ECO:0007669"/>
    <property type="project" value="InterPro"/>
</dbReference>
<feature type="domain" description="ABC transporter" evidence="14">
    <location>
        <begin position="1504"/>
        <end position="1833"/>
    </location>
</feature>
<evidence type="ECO:0000256" key="5">
    <source>
        <dbReference type="ARBA" id="ARBA00022741"/>
    </source>
</evidence>
<evidence type="ECO:0000256" key="11">
    <source>
        <dbReference type="ARBA" id="ARBA00022881"/>
    </source>
</evidence>
<dbReference type="Gene3D" id="3.40.50.300">
    <property type="entry name" value="P-loop containing nucleotide triphosphate hydrolases"/>
    <property type="match status" value="5"/>
</dbReference>
<dbReference type="GO" id="GO:0016887">
    <property type="term" value="F:ATP hydrolysis activity"/>
    <property type="evidence" value="ECO:0007669"/>
    <property type="project" value="InterPro"/>
</dbReference>
<dbReference type="CDD" id="cd03271">
    <property type="entry name" value="ABC_UvrA_II"/>
    <property type="match status" value="2"/>
</dbReference>
<reference evidence="15" key="1">
    <citation type="submission" date="2018-05" db="EMBL/GenBank/DDBJ databases">
        <authorList>
            <person name="Lanie J.A."/>
            <person name="Ng W.-L."/>
            <person name="Kazmierczak K.M."/>
            <person name="Andrzejewski T.M."/>
            <person name="Davidsen T.M."/>
            <person name="Wayne K.J."/>
            <person name="Tettelin H."/>
            <person name="Glass J.I."/>
            <person name="Rusch D."/>
            <person name="Podicherti R."/>
            <person name="Tsui H.-C.T."/>
            <person name="Winkler M.E."/>
        </authorList>
    </citation>
    <scope>NUCLEOTIDE SEQUENCE</scope>
</reference>
<dbReference type="InterPro" id="IPR013815">
    <property type="entry name" value="ATP_grasp_subdomain_1"/>
</dbReference>
<evidence type="ECO:0000256" key="12">
    <source>
        <dbReference type="ARBA" id="ARBA00023125"/>
    </source>
</evidence>